<dbReference type="AlphaFoldDB" id="A0A2N3Q0L2"/>
<keyword evidence="6" id="KW-0004">4Fe-4S</keyword>
<dbReference type="InterPro" id="IPR016100">
    <property type="entry name" value="Prismane_a-bundle"/>
</dbReference>
<feature type="binding site" evidence="6">
    <location>
        <position position="451"/>
    </location>
    <ligand>
        <name>hybrid [4Fe-2O-2S] cluster</name>
        <dbReference type="ChEBI" id="CHEBI:60519"/>
    </ligand>
</feature>
<dbReference type="GO" id="GO:0046872">
    <property type="term" value="F:metal ion binding"/>
    <property type="evidence" value="ECO:0007669"/>
    <property type="project" value="UniProtKB-KW"/>
</dbReference>
<comment type="caution">
    <text evidence="7">The sequence shown here is derived from an EMBL/GenBank/DDBJ whole genome shotgun (WGS) entry which is preliminary data.</text>
</comment>
<evidence type="ECO:0000313" key="7">
    <source>
        <dbReference type="EMBL" id="PKU26186.1"/>
    </source>
</evidence>
<dbReference type="Pfam" id="PF03063">
    <property type="entry name" value="Prismane"/>
    <property type="match status" value="1"/>
</dbReference>
<dbReference type="GO" id="GO:0004601">
    <property type="term" value="F:peroxidase activity"/>
    <property type="evidence" value="ECO:0007669"/>
    <property type="project" value="TreeGrafter"/>
</dbReference>
<evidence type="ECO:0000256" key="4">
    <source>
        <dbReference type="ARBA" id="ARBA00023004"/>
    </source>
</evidence>
<name>A0A2N3Q0L2_9PROT</name>
<keyword evidence="2 6" id="KW-0479">Metal-binding</keyword>
<keyword evidence="4 6" id="KW-0408">Iron</keyword>
<dbReference type="Gene3D" id="1.20.1270.20">
    <property type="match status" value="2"/>
</dbReference>
<dbReference type="EMBL" id="PIUM01000002">
    <property type="protein sequence ID" value="PKU26186.1"/>
    <property type="molecule type" value="Genomic_DNA"/>
</dbReference>
<dbReference type="NCBIfam" id="TIGR01703">
    <property type="entry name" value="hybrid_clust"/>
    <property type="match status" value="1"/>
</dbReference>
<dbReference type="Gene3D" id="3.40.50.2030">
    <property type="match status" value="2"/>
</dbReference>
<comment type="similarity">
    <text evidence="6">Belongs to the HCP family.</text>
</comment>
<dbReference type="Proteomes" id="UP000233293">
    <property type="component" value="Unassembled WGS sequence"/>
</dbReference>
<feature type="binding site" evidence="6">
    <location>
        <position position="311"/>
    </location>
    <ligand>
        <name>hybrid [4Fe-2O-2S] cluster</name>
        <dbReference type="ChEBI" id="CHEBI:60519"/>
    </ligand>
</feature>
<dbReference type="PANTHER" id="PTHR30109">
    <property type="entry name" value="HYDROXYLAMINE REDUCTASE"/>
    <property type="match status" value="1"/>
</dbReference>
<accession>A0A2N3Q0L2</accession>
<feature type="binding site" evidence="6">
    <location>
        <position position="487"/>
    </location>
    <ligand>
        <name>hybrid [4Fe-2O-2S] cluster</name>
        <dbReference type="ChEBI" id="CHEBI:60519"/>
    </ligand>
</feature>
<dbReference type="InterPro" id="IPR011254">
    <property type="entry name" value="Prismane-like_sf"/>
</dbReference>
<dbReference type="RefSeq" id="WP_101249147.1">
    <property type="nucleotide sequence ID" value="NZ_PIUM01000002.1"/>
</dbReference>
<dbReference type="InterPro" id="IPR004137">
    <property type="entry name" value="HCP/CODH"/>
</dbReference>
<protein>
    <recommendedName>
        <fullName evidence="6">Hydroxylamine reductase</fullName>
        <ecNumber evidence="6">1.7.99.1</ecNumber>
    </recommendedName>
    <alternativeName>
        <fullName evidence="6">Hybrid-cluster protein</fullName>
        <shortName evidence="6">HCP</shortName>
    </alternativeName>
    <alternativeName>
        <fullName evidence="6">Prismane protein</fullName>
    </alternativeName>
</protein>
<feature type="binding site" description="via persulfide group" evidence="6">
    <location>
        <position position="398"/>
    </location>
    <ligand>
        <name>hybrid [4Fe-2O-2S] cluster</name>
        <dbReference type="ChEBI" id="CHEBI:60519"/>
    </ligand>
</feature>
<dbReference type="PANTHER" id="PTHR30109:SF0">
    <property type="entry name" value="HYDROXYLAMINE REDUCTASE"/>
    <property type="match status" value="1"/>
</dbReference>
<dbReference type="PIRSF" id="PIRSF000076">
    <property type="entry name" value="HCP"/>
    <property type="match status" value="1"/>
</dbReference>
<dbReference type="HAMAP" id="MF_00069">
    <property type="entry name" value="Hydroxylam_reduct"/>
    <property type="match status" value="1"/>
</dbReference>
<gene>
    <name evidence="6" type="primary">hcp</name>
    <name evidence="7" type="ORF">CWS72_03415</name>
</gene>
<dbReference type="InterPro" id="IPR016099">
    <property type="entry name" value="Prismane-like_a/b-sand"/>
</dbReference>
<dbReference type="GO" id="GO:0005737">
    <property type="term" value="C:cytoplasm"/>
    <property type="evidence" value="ECO:0007669"/>
    <property type="project" value="UniProtKB-SubCell"/>
</dbReference>
<dbReference type="InterPro" id="IPR010048">
    <property type="entry name" value="Hydroxylam_reduct"/>
</dbReference>
<sequence length="544" mass="57023">MFCYQCEQTAHGTGCVDRGTCGKTAEVAALQDVLLRRAMGLSVCALALARAGHPLVALDAFVENALFTTVTNVNFDADSLESLIGEANRLLAESRDAVGRAGLRNALFGPALAEGSTDRQALLVEAAEIGIDARRQNAGVDVVGLQELLTYGIKGMAAYAHHARILGRHSAQVNSFIHEALEALAKPVVAMDQLLALNLRCGEASLAVLALLDEANTGAMGNPEPTSVLMGHKPGKAILVSGHDLRDLASLLEQTAGRGINVYTHGEMLPAHGYPELKKHSHLVGHFGGAWQDQQRDFAAFPGAILMTTNCLMPPREAYSGRLFTSGVVASPDILHAPDHKFDAVIAAALAAPGFQEASPDRRHTVGFGHHAVTSVAGDVVAAVKSGALKHFLLIGGCDAATAGRSYYSDLAAAAPKDWAVLTLGCGKFRVIDRVEGNIGGLPRLLDMGQCNDAYSAIKVAGALAEAFGVGLNELPLSLVLSWYEQKAVTVLLALLHLGVRNIRIGPKLPAFVTPAILKVLVDNFNVMAIGTVEGDLAAMGAAA</sequence>
<feature type="binding site" evidence="6">
    <location>
        <position position="485"/>
    </location>
    <ligand>
        <name>hybrid [4Fe-2O-2S] cluster</name>
        <dbReference type="ChEBI" id="CHEBI:60519"/>
    </ligand>
</feature>
<dbReference type="GO" id="GO:0050418">
    <property type="term" value="F:hydroxylamine reductase activity"/>
    <property type="evidence" value="ECO:0007669"/>
    <property type="project" value="UniProtKB-UniRule"/>
</dbReference>
<organism evidence="7 8">
    <name type="scientific">Telmatospirillum siberiense</name>
    <dbReference type="NCBI Taxonomy" id="382514"/>
    <lineage>
        <taxon>Bacteria</taxon>
        <taxon>Pseudomonadati</taxon>
        <taxon>Pseudomonadota</taxon>
        <taxon>Alphaproteobacteria</taxon>
        <taxon>Rhodospirillales</taxon>
        <taxon>Rhodospirillaceae</taxon>
        <taxon>Telmatospirillum</taxon>
    </lineage>
</organism>
<feature type="modified residue" description="Cysteine persulfide" evidence="6">
    <location>
        <position position="398"/>
    </location>
</feature>
<feature type="binding site" evidence="6">
    <location>
        <position position="243"/>
    </location>
    <ligand>
        <name>hybrid [4Fe-2O-2S] cluster</name>
        <dbReference type="ChEBI" id="CHEBI:60519"/>
    </ligand>
</feature>
<dbReference type="NCBIfam" id="NF003658">
    <property type="entry name" value="PRK05290.1"/>
    <property type="match status" value="1"/>
</dbReference>
<evidence type="ECO:0000313" key="8">
    <source>
        <dbReference type="Proteomes" id="UP000233293"/>
    </source>
</evidence>
<evidence type="ECO:0000256" key="5">
    <source>
        <dbReference type="ARBA" id="ARBA00023014"/>
    </source>
</evidence>
<dbReference type="EC" id="1.7.99.1" evidence="6"/>
<feature type="binding site" evidence="6">
    <location>
        <position position="6"/>
    </location>
    <ligand>
        <name>[4Fe-4S] cluster</name>
        <dbReference type="ChEBI" id="CHEBI:49883"/>
    </ligand>
</feature>
<comment type="cofactor">
    <cofactor evidence="6">
        <name>hybrid [4Fe-2O-2S] cluster</name>
        <dbReference type="ChEBI" id="CHEBI:60519"/>
    </cofactor>
    <text evidence="6">Binds 1 hybrid [4Fe-2O-2S] cluster.</text>
</comment>
<evidence type="ECO:0000256" key="3">
    <source>
        <dbReference type="ARBA" id="ARBA00023002"/>
    </source>
</evidence>
<feature type="binding site" evidence="6">
    <location>
        <position position="15"/>
    </location>
    <ligand>
        <name>[4Fe-4S] cluster</name>
        <dbReference type="ChEBI" id="CHEBI:49883"/>
    </ligand>
</feature>
<dbReference type="GO" id="GO:0051539">
    <property type="term" value="F:4 iron, 4 sulfur cluster binding"/>
    <property type="evidence" value="ECO:0007669"/>
    <property type="project" value="UniProtKB-KW"/>
</dbReference>
<keyword evidence="5 6" id="KW-0411">Iron-sulfur</keyword>
<keyword evidence="3 6" id="KW-0560">Oxidoreductase</keyword>
<dbReference type="OrthoDB" id="9761526at2"/>
<comment type="catalytic activity">
    <reaction evidence="6">
        <text>A + NH4(+) + H2O = hydroxylamine + AH2 + H(+)</text>
        <dbReference type="Rhea" id="RHEA:22052"/>
        <dbReference type="ChEBI" id="CHEBI:13193"/>
        <dbReference type="ChEBI" id="CHEBI:15377"/>
        <dbReference type="ChEBI" id="CHEBI:15378"/>
        <dbReference type="ChEBI" id="CHEBI:15429"/>
        <dbReference type="ChEBI" id="CHEBI:17499"/>
        <dbReference type="ChEBI" id="CHEBI:28938"/>
        <dbReference type="EC" id="1.7.99.1"/>
    </reaction>
</comment>
<keyword evidence="8" id="KW-1185">Reference proteome</keyword>
<comment type="subcellular location">
    <subcellularLocation>
        <location evidence="6">Cytoplasm</location>
    </subcellularLocation>
</comment>
<evidence type="ECO:0000256" key="1">
    <source>
        <dbReference type="ARBA" id="ARBA00022490"/>
    </source>
</evidence>
<reference evidence="8" key="1">
    <citation type="submission" date="2017-12" db="EMBL/GenBank/DDBJ databases">
        <title>Draft genome sequence of Telmatospirillum siberiense 26-4b1T, an acidotolerant peatland alphaproteobacterium potentially involved in sulfur cycling.</title>
        <authorList>
            <person name="Hausmann B."/>
            <person name="Pjevac P."/>
            <person name="Schreck K."/>
            <person name="Herbold C.W."/>
            <person name="Daims H."/>
            <person name="Wagner M."/>
            <person name="Pester M."/>
            <person name="Loy A."/>
        </authorList>
    </citation>
    <scope>NUCLEOTIDE SEQUENCE [LARGE SCALE GENOMIC DNA]</scope>
    <source>
        <strain evidence="8">26-4b1</strain>
    </source>
</reference>
<evidence type="ECO:0000256" key="2">
    <source>
        <dbReference type="ARBA" id="ARBA00022723"/>
    </source>
</evidence>
<evidence type="ECO:0000256" key="6">
    <source>
        <dbReference type="HAMAP-Rule" id="MF_00069"/>
    </source>
</evidence>
<keyword evidence="1 6" id="KW-0963">Cytoplasm</keyword>
<feature type="binding site" evidence="6">
    <location>
        <position position="267"/>
    </location>
    <ligand>
        <name>hybrid [4Fe-2O-2S] cluster</name>
        <dbReference type="ChEBI" id="CHEBI:60519"/>
    </ligand>
</feature>
<comment type="function">
    <text evidence="6">Catalyzes the reduction of hydroxylamine to form NH(3) and H(2)O.</text>
</comment>
<comment type="cofactor">
    <cofactor evidence="6">
        <name>[4Fe-4S] cluster</name>
        <dbReference type="ChEBI" id="CHEBI:49883"/>
    </cofactor>
    <text evidence="6">Binds 1 [4Fe-4S] cluster.</text>
</comment>
<dbReference type="SUPFAM" id="SSF56821">
    <property type="entry name" value="Prismane protein-like"/>
    <property type="match status" value="1"/>
</dbReference>
<feature type="binding site" evidence="6">
    <location>
        <position position="21"/>
    </location>
    <ligand>
        <name>[4Fe-4S] cluster</name>
        <dbReference type="ChEBI" id="CHEBI:49883"/>
    </ligand>
</feature>
<dbReference type="GO" id="GO:0042542">
    <property type="term" value="P:response to hydrogen peroxide"/>
    <property type="evidence" value="ECO:0007669"/>
    <property type="project" value="TreeGrafter"/>
</dbReference>
<feature type="binding site" evidence="6">
    <location>
        <position position="426"/>
    </location>
    <ligand>
        <name>hybrid [4Fe-2O-2S] cluster</name>
        <dbReference type="ChEBI" id="CHEBI:60519"/>
    </ligand>
</feature>
<feature type="binding site" evidence="6">
    <location>
        <position position="3"/>
    </location>
    <ligand>
        <name>[4Fe-4S] cluster</name>
        <dbReference type="ChEBI" id="CHEBI:49883"/>
    </ligand>
</feature>
<proteinExistence type="inferred from homology"/>